<sequence>MKIDGPLGGQPVELWGYRCNNMLMSPAVTERLINNLDNLAEHGINLISVSLQGTNGGFPDADAGPKAFRSDGMIIPAFADRLERLIREADERGMVVPVVVLQPCKDQTVKGEMGVRRAIEETGRLLTGHGLKNVMVNLYQEFDHSLRVDHEVFREPDGAANKAEVTGWFKAEAPDIEAGICPNYKSGSSPDYPGVDVRFFHESMPAPESGFAVNTEAEAFDSYGDEGIFNEHSKALMAEIWSSYLGEPRTAMLLQSPYVEGISGATLTGPNPEMGGDGTGVKDRGVRFFFDWMREHVGRWEYPAHVPPTGSS</sequence>
<dbReference type="AlphaFoldDB" id="A0A518HF75"/>
<reference evidence="1 2" key="1">
    <citation type="submission" date="2019-02" db="EMBL/GenBank/DDBJ databases">
        <title>Deep-cultivation of Planctomycetes and their phenomic and genomic characterization uncovers novel biology.</title>
        <authorList>
            <person name="Wiegand S."/>
            <person name="Jogler M."/>
            <person name="Boedeker C."/>
            <person name="Pinto D."/>
            <person name="Vollmers J."/>
            <person name="Rivas-Marin E."/>
            <person name="Kohn T."/>
            <person name="Peeters S.H."/>
            <person name="Heuer A."/>
            <person name="Rast P."/>
            <person name="Oberbeckmann S."/>
            <person name="Bunk B."/>
            <person name="Jeske O."/>
            <person name="Meyerdierks A."/>
            <person name="Storesund J.E."/>
            <person name="Kallscheuer N."/>
            <person name="Luecker S."/>
            <person name="Lage O.M."/>
            <person name="Pohl T."/>
            <person name="Merkel B.J."/>
            <person name="Hornburger P."/>
            <person name="Mueller R.-W."/>
            <person name="Bruemmer F."/>
            <person name="Labrenz M."/>
            <person name="Spormann A.M."/>
            <person name="Op den Camp H."/>
            <person name="Overmann J."/>
            <person name="Amann R."/>
            <person name="Jetten M.S.M."/>
            <person name="Mascher T."/>
            <person name="Medema M.H."/>
            <person name="Devos D.P."/>
            <person name="Kaster A.-K."/>
            <person name="Ovreas L."/>
            <person name="Rohde M."/>
            <person name="Galperin M.Y."/>
            <person name="Jogler C."/>
        </authorList>
    </citation>
    <scope>NUCLEOTIDE SEQUENCE [LARGE SCALE GENOMIC DNA]</scope>
    <source>
        <strain evidence="1 2">ElP</strain>
        <plasmid evidence="2">pelp_3</plasmid>
    </source>
</reference>
<dbReference type="OrthoDB" id="256467at2"/>
<organism evidence="1 2">
    <name type="scientific">Tautonia plasticadhaerens</name>
    <dbReference type="NCBI Taxonomy" id="2527974"/>
    <lineage>
        <taxon>Bacteria</taxon>
        <taxon>Pseudomonadati</taxon>
        <taxon>Planctomycetota</taxon>
        <taxon>Planctomycetia</taxon>
        <taxon>Isosphaerales</taxon>
        <taxon>Isosphaeraceae</taxon>
        <taxon>Tautonia</taxon>
    </lineage>
</organism>
<protein>
    <submittedName>
        <fullName evidence="1">Uncharacterized protein</fullName>
    </submittedName>
</protein>
<proteinExistence type="predicted"/>
<dbReference type="Proteomes" id="UP000317835">
    <property type="component" value="Plasmid pElP_3"/>
</dbReference>
<keyword evidence="1" id="KW-0614">Plasmid</keyword>
<keyword evidence="2" id="KW-1185">Reference proteome</keyword>
<dbReference type="Gene3D" id="3.20.20.80">
    <property type="entry name" value="Glycosidases"/>
    <property type="match status" value="1"/>
</dbReference>
<geneLocation type="plasmid" evidence="2">
    <name>pelp_3</name>
</geneLocation>
<dbReference type="KEGG" id="tpla:ElP_74730"/>
<gene>
    <name evidence="1" type="ORF">ElP_74730</name>
</gene>
<evidence type="ECO:0000313" key="1">
    <source>
        <dbReference type="EMBL" id="QDV39505.1"/>
    </source>
</evidence>
<dbReference type="EMBL" id="CP036429">
    <property type="protein sequence ID" value="QDV39505.1"/>
    <property type="molecule type" value="Genomic_DNA"/>
</dbReference>
<accession>A0A518HF75</accession>
<evidence type="ECO:0000313" key="2">
    <source>
        <dbReference type="Proteomes" id="UP000317835"/>
    </source>
</evidence>
<dbReference type="RefSeq" id="WP_145279708.1">
    <property type="nucleotide sequence ID" value="NZ_CP036429.1"/>
</dbReference>
<name>A0A518HF75_9BACT</name>